<organism evidence="1 2">
    <name type="scientific">Lysinibacillus halotolerans</name>
    <dbReference type="NCBI Taxonomy" id="1368476"/>
    <lineage>
        <taxon>Bacteria</taxon>
        <taxon>Bacillati</taxon>
        <taxon>Bacillota</taxon>
        <taxon>Bacilli</taxon>
        <taxon>Bacillales</taxon>
        <taxon>Bacillaceae</taxon>
        <taxon>Lysinibacillus</taxon>
    </lineage>
</organism>
<evidence type="ECO:0000313" key="2">
    <source>
        <dbReference type="Proteomes" id="UP000279909"/>
    </source>
</evidence>
<name>A0A3M8H4P8_9BACI</name>
<dbReference type="EMBL" id="RHLQ01000051">
    <property type="protein sequence ID" value="RNC97381.1"/>
    <property type="molecule type" value="Genomic_DNA"/>
</dbReference>
<comment type="caution">
    <text evidence="1">The sequence shown here is derived from an EMBL/GenBank/DDBJ whole genome shotgun (WGS) entry which is preliminary data.</text>
</comment>
<sequence>MHYCHLCGERIENKEGYIGTKEEKLIHSCFNCYIGTLEPIKFDYEKVRYPLVGIRDIQLHDSIVFYNVAGKELARIFLKTYNEGMIDFIKSELQRDVGLREDDLIIIIEPYDVKLKV</sequence>
<reference evidence="1 2" key="1">
    <citation type="journal article" date="2014" name="Int. J. Syst. Evol. Microbiol.">
        <title>Lysinibacillus halotolerans sp. nov., isolated from saline-alkaline soil.</title>
        <authorList>
            <person name="Kong D."/>
            <person name="Wang Y."/>
            <person name="Zhao B."/>
            <person name="Li Y."/>
            <person name="Song J."/>
            <person name="Zhai Y."/>
            <person name="Zhang C."/>
            <person name="Wang H."/>
            <person name="Chen X."/>
            <person name="Zhao B."/>
            <person name="Ruan Z."/>
        </authorList>
    </citation>
    <scope>NUCLEOTIDE SEQUENCE [LARGE SCALE GENOMIC DNA]</scope>
    <source>
        <strain evidence="1 2">MCCC 1A12703</strain>
    </source>
</reference>
<dbReference type="Proteomes" id="UP000279909">
    <property type="component" value="Unassembled WGS sequence"/>
</dbReference>
<accession>A0A3M8H4P8</accession>
<keyword evidence="2" id="KW-1185">Reference proteome</keyword>
<dbReference type="RefSeq" id="WP_122973286.1">
    <property type="nucleotide sequence ID" value="NZ_RHLQ01000051.1"/>
</dbReference>
<proteinExistence type="predicted"/>
<evidence type="ECO:0000313" key="1">
    <source>
        <dbReference type="EMBL" id="RNC97381.1"/>
    </source>
</evidence>
<gene>
    <name evidence="1" type="ORF">EC501_15645</name>
</gene>
<dbReference type="AlphaFoldDB" id="A0A3M8H4P8"/>
<dbReference type="OrthoDB" id="3010222at2"/>
<protein>
    <submittedName>
        <fullName evidence="1">Uncharacterized protein</fullName>
    </submittedName>
</protein>